<keyword evidence="5 7" id="KW-0472">Membrane</keyword>
<protein>
    <submittedName>
        <fullName evidence="10">ABC transporter permease</fullName>
    </submittedName>
</protein>
<keyword evidence="4 7" id="KW-1133">Transmembrane helix</keyword>
<dbReference type="RefSeq" id="WP_207673831.1">
    <property type="nucleotide sequence ID" value="NZ_JAFREM010000018.1"/>
</dbReference>
<evidence type="ECO:0000256" key="4">
    <source>
        <dbReference type="ARBA" id="ARBA00022989"/>
    </source>
</evidence>
<dbReference type="Proteomes" id="UP000664601">
    <property type="component" value="Unassembled WGS sequence"/>
</dbReference>
<feature type="domain" description="MacB-like periplasmic core" evidence="9">
    <location>
        <begin position="21"/>
        <end position="260"/>
    </location>
</feature>
<evidence type="ECO:0000256" key="2">
    <source>
        <dbReference type="ARBA" id="ARBA00022475"/>
    </source>
</evidence>
<gene>
    <name evidence="10" type="ORF">JZO70_12100</name>
</gene>
<evidence type="ECO:0000259" key="9">
    <source>
        <dbReference type="Pfam" id="PF12704"/>
    </source>
</evidence>
<name>A0ABS3LB97_9ENTE</name>
<feature type="transmembrane region" description="Helical" evidence="7">
    <location>
        <begin position="293"/>
        <end position="317"/>
    </location>
</feature>
<comment type="subcellular location">
    <subcellularLocation>
        <location evidence="1">Cell membrane</location>
        <topology evidence="1">Multi-pass membrane protein</topology>
    </subcellularLocation>
</comment>
<feature type="domain" description="ABC3 transporter permease C-terminal" evidence="8">
    <location>
        <begin position="296"/>
        <end position="419"/>
    </location>
</feature>
<feature type="transmembrane region" description="Helical" evidence="7">
    <location>
        <begin position="338"/>
        <end position="364"/>
    </location>
</feature>
<dbReference type="Pfam" id="PF12704">
    <property type="entry name" value="MacB_PCD"/>
    <property type="match status" value="1"/>
</dbReference>
<dbReference type="InterPro" id="IPR025857">
    <property type="entry name" value="MacB_PCD"/>
</dbReference>
<accession>A0ABS3LB97</accession>
<keyword evidence="2" id="KW-1003">Cell membrane</keyword>
<sequence>MKFIDIIQSASSNLWRNKGRTILTIIAIFIGAFTISLTSGVNSGINSYLDQQLREAGSKDTLMITPESLSNGKALLQSKPKEYSPDSVTDIRESYLTDQDVSDIKNMDNIEKAEPFYRSSPDYIQGDTNKKYLVTTASKTDVEISLEAGRAVTGNTTDYEVALAPEYVESLGYSSAEDAVGKTVKLGVTSQASGEQETVEAKIVGVRNVSLTQQGRSIISKGLASKIVEMSESGMPESMKHHHATIFAEMKKGLSAEQMTAVKKQLEDAGYAAQTVEDEMVMIRQLVNAVTGVLTLFAAIALLAASFGIINTLYMSVQDRTREIGLMKAMGMSGGKVFLTFSIEALLIGFWGGLLGIGGAVAVGHFLNDLAVSTFLDGLTGFTLIQFSFFNMIVIILIIMLIAFLAGTLPANRAARLDPINALRYE</sequence>
<evidence type="ECO:0000256" key="1">
    <source>
        <dbReference type="ARBA" id="ARBA00004651"/>
    </source>
</evidence>
<evidence type="ECO:0000256" key="3">
    <source>
        <dbReference type="ARBA" id="ARBA00022692"/>
    </source>
</evidence>
<keyword evidence="3 7" id="KW-0812">Transmembrane</keyword>
<proteinExistence type="inferred from homology"/>
<dbReference type="InterPro" id="IPR050250">
    <property type="entry name" value="Macrolide_Exporter_MacB"/>
</dbReference>
<dbReference type="PANTHER" id="PTHR30572:SF4">
    <property type="entry name" value="ABC TRANSPORTER PERMEASE YTRF"/>
    <property type="match status" value="1"/>
</dbReference>
<feature type="transmembrane region" description="Helical" evidence="7">
    <location>
        <begin position="384"/>
        <end position="406"/>
    </location>
</feature>
<evidence type="ECO:0000256" key="5">
    <source>
        <dbReference type="ARBA" id="ARBA00023136"/>
    </source>
</evidence>
<dbReference type="EMBL" id="JAFREM010000018">
    <property type="protein sequence ID" value="MBO1306910.1"/>
    <property type="molecule type" value="Genomic_DNA"/>
</dbReference>
<evidence type="ECO:0000256" key="6">
    <source>
        <dbReference type="ARBA" id="ARBA00038076"/>
    </source>
</evidence>
<feature type="transmembrane region" description="Helical" evidence="7">
    <location>
        <begin position="21"/>
        <end position="41"/>
    </location>
</feature>
<dbReference type="InterPro" id="IPR003838">
    <property type="entry name" value="ABC3_permease_C"/>
</dbReference>
<comment type="similarity">
    <text evidence="6">Belongs to the ABC-4 integral membrane protein family.</text>
</comment>
<dbReference type="PANTHER" id="PTHR30572">
    <property type="entry name" value="MEMBRANE COMPONENT OF TRANSPORTER-RELATED"/>
    <property type="match status" value="1"/>
</dbReference>
<keyword evidence="11" id="KW-1185">Reference proteome</keyword>
<organism evidence="10 11">
    <name type="scientific">Candidatus Enterococcus moelleringii</name>
    <dbReference type="NCBI Taxonomy" id="2815325"/>
    <lineage>
        <taxon>Bacteria</taxon>
        <taxon>Bacillati</taxon>
        <taxon>Bacillota</taxon>
        <taxon>Bacilli</taxon>
        <taxon>Lactobacillales</taxon>
        <taxon>Enterococcaceae</taxon>
        <taxon>Enterococcus</taxon>
    </lineage>
</organism>
<reference evidence="10 11" key="1">
    <citation type="submission" date="2021-03" db="EMBL/GenBank/DDBJ databases">
        <title>Enterococcal diversity collection.</title>
        <authorList>
            <person name="Gilmore M.S."/>
            <person name="Schwartzman J."/>
            <person name="Van Tyne D."/>
            <person name="Martin M."/>
            <person name="Earl A.M."/>
            <person name="Manson A.L."/>
            <person name="Straub T."/>
            <person name="Salamzade R."/>
            <person name="Saavedra J."/>
            <person name="Lebreton F."/>
            <person name="Prichula J."/>
            <person name="Schaufler K."/>
            <person name="Gaca A."/>
            <person name="Sgardioli B."/>
            <person name="Wagenaar J."/>
            <person name="Strong T."/>
        </authorList>
    </citation>
    <scope>NUCLEOTIDE SEQUENCE [LARGE SCALE GENOMIC DNA]</scope>
    <source>
        <strain evidence="10 11">669A</strain>
    </source>
</reference>
<evidence type="ECO:0000256" key="7">
    <source>
        <dbReference type="SAM" id="Phobius"/>
    </source>
</evidence>
<evidence type="ECO:0000313" key="10">
    <source>
        <dbReference type="EMBL" id="MBO1306910.1"/>
    </source>
</evidence>
<dbReference type="Pfam" id="PF02687">
    <property type="entry name" value="FtsX"/>
    <property type="match status" value="1"/>
</dbReference>
<comment type="caution">
    <text evidence="10">The sequence shown here is derived from an EMBL/GenBank/DDBJ whole genome shotgun (WGS) entry which is preliminary data.</text>
</comment>
<evidence type="ECO:0000259" key="8">
    <source>
        <dbReference type="Pfam" id="PF02687"/>
    </source>
</evidence>
<evidence type="ECO:0000313" key="11">
    <source>
        <dbReference type="Proteomes" id="UP000664601"/>
    </source>
</evidence>